<keyword evidence="5" id="KW-0328">Glycosyltransferase</keyword>
<comment type="subcellular location">
    <subcellularLocation>
        <location evidence="1">Cell inner membrane</location>
        <topology evidence="1">Peripheral membrane protein</topology>
        <orientation evidence="1">Cytoplasmic side</orientation>
    </subcellularLocation>
</comment>
<dbReference type="RefSeq" id="WP_215873027.1">
    <property type="nucleotide sequence ID" value="NZ_JAAXYO010000066.1"/>
</dbReference>
<dbReference type="AlphaFoldDB" id="A0AAE2YPT0"/>
<organism evidence="14 15">
    <name type="scientific">Igneacidithiobacillus copahuensis</name>
    <dbReference type="NCBI Taxonomy" id="2724909"/>
    <lineage>
        <taxon>Bacteria</taxon>
        <taxon>Pseudomonadati</taxon>
        <taxon>Pseudomonadota</taxon>
        <taxon>Acidithiobacillia</taxon>
        <taxon>Acidithiobacillales</taxon>
        <taxon>Acidithiobacillaceae</taxon>
        <taxon>Igneacidithiobacillus</taxon>
    </lineage>
</organism>
<keyword evidence="4" id="KW-0997">Cell inner membrane</keyword>
<dbReference type="InterPro" id="IPR002201">
    <property type="entry name" value="Glyco_trans_9"/>
</dbReference>
<accession>A0AAE2YPT0</accession>
<gene>
    <name evidence="14" type="primary">waaC</name>
    <name evidence="14" type="ORF">HFQ13_05800</name>
</gene>
<sequence length="350" mass="38346">MRVLLVRLSSLGDVLHTLPAITDLQRHGQDVELDWLVEPAFAPIARWHPGVREVLPFSLRERQGGIGALLGRLRQLRRRLRTQRYDLVIDSQGLFKSALLARLAGTTVAGLSPRSAREPLATYLYGQRYAVPWGPTAIQRNRELFAQVFASPRPSGLADFGLQKQAAAWRAENVALSAGKSAPPFVLGLHATSRAWQNKEWPLRYWISLAHSLADAGYELALPAMGAREQERVATIAAAADNVRALPQMDLEGLGQVMLQARAFVGMDTGLSYLAAALGLAGVTLYGPTASEQENMPGSAQATLQSTENCAPCGSTRCRRIRQPEEPIPCQEGMQPTMVWERLAPLLERS</sequence>
<evidence type="ECO:0000256" key="9">
    <source>
        <dbReference type="ARBA" id="ARBA00043995"/>
    </source>
</evidence>
<dbReference type="Proteomes" id="UP001197378">
    <property type="component" value="Unassembled WGS sequence"/>
</dbReference>
<evidence type="ECO:0000256" key="2">
    <source>
        <dbReference type="ARBA" id="ARBA00004713"/>
    </source>
</evidence>
<dbReference type="PANTHER" id="PTHR30160">
    <property type="entry name" value="TETRAACYLDISACCHARIDE 4'-KINASE-RELATED"/>
    <property type="match status" value="1"/>
</dbReference>
<dbReference type="Gene3D" id="3.40.50.2000">
    <property type="entry name" value="Glycogen Phosphorylase B"/>
    <property type="match status" value="2"/>
</dbReference>
<evidence type="ECO:0000256" key="13">
    <source>
        <dbReference type="ARBA" id="ARBA00049201"/>
    </source>
</evidence>
<dbReference type="GO" id="GO:0005886">
    <property type="term" value="C:plasma membrane"/>
    <property type="evidence" value="ECO:0007669"/>
    <property type="project" value="UniProtKB-SubCell"/>
</dbReference>
<evidence type="ECO:0000256" key="10">
    <source>
        <dbReference type="ARBA" id="ARBA00044041"/>
    </source>
</evidence>
<dbReference type="SUPFAM" id="SSF53756">
    <property type="entry name" value="UDP-Glycosyltransferase/glycogen phosphorylase"/>
    <property type="match status" value="1"/>
</dbReference>
<dbReference type="PANTHER" id="PTHR30160:SF19">
    <property type="entry name" value="LIPOPOLYSACCHARIDE HEPTOSYLTRANSFERASE 1"/>
    <property type="match status" value="1"/>
</dbReference>
<evidence type="ECO:0000256" key="4">
    <source>
        <dbReference type="ARBA" id="ARBA00022519"/>
    </source>
</evidence>
<keyword evidence="7" id="KW-0448">Lipopolysaccharide biosynthesis</keyword>
<evidence type="ECO:0000256" key="5">
    <source>
        <dbReference type="ARBA" id="ARBA00022676"/>
    </source>
</evidence>
<dbReference type="Pfam" id="PF01075">
    <property type="entry name" value="Glyco_transf_9"/>
    <property type="match status" value="1"/>
</dbReference>
<comment type="catalytic activity">
    <reaction evidence="13">
        <text>an alpha-Kdo-(2-&gt;4)-alpha-Kdo-(2-&gt;6)-lipid A + ADP-L-glycero-beta-D-manno-heptose = an L-alpha-D-Hep-(1-&gt;5)-[alpha-Kdo-(2-&gt;4)]-alpha-Kdo-(2-&gt;6)-lipid A + ADP + H(+)</text>
        <dbReference type="Rhea" id="RHEA:74067"/>
        <dbReference type="ChEBI" id="CHEBI:15378"/>
        <dbReference type="ChEBI" id="CHEBI:61506"/>
        <dbReference type="ChEBI" id="CHEBI:176431"/>
        <dbReference type="ChEBI" id="CHEBI:193068"/>
        <dbReference type="ChEBI" id="CHEBI:456216"/>
        <dbReference type="EC" id="2.4.99.23"/>
    </reaction>
</comment>
<dbReference type="GO" id="GO:0005829">
    <property type="term" value="C:cytosol"/>
    <property type="evidence" value="ECO:0007669"/>
    <property type="project" value="TreeGrafter"/>
</dbReference>
<evidence type="ECO:0000256" key="11">
    <source>
        <dbReference type="ARBA" id="ARBA00044190"/>
    </source>
</evidence>
<dbReference type="InterPro" id="IPR011908">
    <property type="entry name" value="LipoPS_heptosylTferase-I"/>
</dbReference>
<evidence type="ECO:0000256" key="7">
    <source>
        <dbReference type="ARBA" id="ARBA00022985"/>
    </source>
</evidence>
<dbReference type="CDD" id="cd03789">
    <property type="entry name" value="GT9_LPS_heptosyltransferase"/>
    <property type="match status" value="1"/>
</dbReference>
<evidence type="ECO:0000256" key="8">
    <source>
        <dbReference type="ARBA" id="ARBA00023136"/>
    </source>
</evidence>
<keyword evidence="3" id="KW-1003">Cell membrane</keyword>
<comment type="pathway">
    <text evidence="2">Bacterial outer membrane biogenesis; LPS core biosynthesis.</text>
</comment>
<dbReference type="EMBL" id="JAAXYO010000066">
    <property type="protein sequence ID" value="MBU2787718.1"/>
    <property type="molecule type" value="Genomic_DNA"/>
</dbReference>
<evidence type="ECO:0000256" key="3">
    <source>
        <dbReference type="ARBA" id="ARBA00022475"/>
    </source>
</evidence>
<reference evidence="14" key="1">
    <citation type="journal article" date="2021" name="ISME J.">
        <title>Genomic evolution of the class Acidithiobacillia: deep-branching Proteobacteria living in extreme acidic conditions.</title>
        <authorList>
            <person name="Moya-Beltran A."/>
            <person name="Beard S."/>
            <person name="Rojas-Villalobos C."/>
            <person name="Issotta F."/>
            <person name="Gallardo Y."/>
            <person name="Ulloa R."/>
            <person name="Giaveno A."/>
            <person name="Degli Esposti M."/>
            <person name="Johnson D.B."/>
            <person name="Quatrini R."/>
        </authorList>
    </citation>
    <scope>NUCLEOTIDE SEQUENCE</scope>
    <source>
        <strain evidence="14">VAN18-1</strain>
    </source>
</reference>
<dbReference type="EC" id="2.4.99.23" evidence="10"/>
<keyword evidence="15" id="KW-1185">Reference proteome</keyword>
<name>A0AAE2YPT0_9PROT</name>
<evidence type="ECO:0000256" key="6">
    <source>
        <dbReference type="ARBA" id="ARBA00022679"/>
    </source>
</evidence>
<dbReference type="InterPro" id="IPR051199">
    <property type="entry name" value="LPS_LOS_Heptosyltrfase"/>
</dbReference>
<dbReference type="NCBIfam" id="TIGR02193">
    <property type="entry name" value="heptsyl_trn_I"/>
    <property type="match status" value="1"/>
</dbReference>
<evidence type="ECO:0000256" key="1">
    <source>
        <dbReference type="ARBA" id="ARBA00004515"/>
    </source>
</evidence>
<proteinExistence type="inferred from homology"/>
<dbReference type="GO" id="GO:0008713">
    <property type="term" value="F:ADP-heptose-lipopolysaccharide heptosyltransferase activity"/>
    <property type="evidence" value="ECO:0007669"/>
    <property type="project" value="TreeGrafter"/>
</dbReference>
<comment type="similarity">
    <text evidence="9">Belongs to the glycosyltransferase 9 family.</text>
</comment>
<evidence type="ECO:0000313" key="15">
    <source>
        <dbReference type="Proteomes" id="UP001197378"/>
    </source>
</evidence>
<evidence type="ECO:0000313" key="14">
    <source>
        <dbReference type="EMBL" id="MBU2787718.1"/>
    </source>
</evidence>
<comment type="caution">
    <text evidence="14">The sequence shown here is derived from an EMBL/GenBank/DDBJ whole genome shotgun (WGS) entry which is preliminary data.</text>
</comment>
<keyword evidence="8" id="KW-0472">Membrane</keyword>
<evidence type="ECO:0000256" key="12">
    <source>
        <dbReference type="ARBA" id="ARBA00044330"/>
    </source>
</evidence>
<keyword evidence="6" id="KW-0808">Transferase</keyword>
<protein>
    <recommendedName>
        <fullName evidence="11">Lipopolysaccharide heptosyltransferase 1</fullName>
        <ecNumber evidence="10">2.4.99.23</ecNumber>
    </recommendedName>
    <alternativeName>
        <fullName evidence="12">ADP-heptose:lipopolysaccharide heptosyltransferase I</fullName>
    </alternativeName>
</protein>
<dbReference type="GO" id="GO:0009244">
    <property type="term" value="P:lipopolysaccharide core region biosynthetic process"/>
    <property type="evidence" value="ECO:0007669"/>
    <property type="project" value="InterPro"/>
</dbReference>